<protein>
    <recommendedName>
        <fullName evidence="1">ParB-like N-terminal domain-containing protein</fullName>
    </recommendedName>
</protein>
<organism evidence="2 3">
    <name type="scientific">Kitasatospora paracochleata</name>
    <dbReference type="NCBI Taxonomy" id="58354"/>
    <lineage>
        <taxon>Bacteria</taxon>
        <taxon>Bacillati</taxon>
        <taxon>Actinomycetota</taxon>
        <taxon>Actinomycetes</taxon>
        <taxon>Kitasatosporales</taxon>
        <taxon>Streptomycetaceae</taxon>
        <taxon>Kitasatospora</taxon>
    </lineage>
</organism>
<comment type="caution">
    <text evidence="2">The sequence shown here is derived from an EMBL/GenBank/DDBJ whole genome shotgun (WGS) entry which is preliminary data.</text>
</comment>
<dbReference type="EMBL" id="JAMZDX010000008">
    <property type="protein sequence ID" value="MCP2314126.1"/>
    <property type="molecule type" value="Genomic_DNA"/>
</dbReference>
<keyword evidence="3" id="KW-1185">Reference proteome</keyword>
<evidence type="ECO:0000259" key="1">
    <source>
        <dbReference type="SMART" id="SM00470"/>
    </source>
</evidence>
<name>A0ABT1JBS2_9ACTN</name>
<sequence length="197" mass="20539">MTNRHEEAATAVLEGVMALPDAAVQGEPREAALDEAHVRFLAGSEEVLPPIIVHRSTLKVVDGRRQLRAALARGDSSIRARLFDGTEDEAFIHAVKANNANGLALTASDQAAAAIRLLRARPEWSDRAIAATAGVSAQTVGKLRRSTVRSNGGMARAPGLHASLGTLGGWSSRAGPKEQDLASGAHAGSVAWVAGCR</sequence>
<feature type="domain" description="ParB-like N-terminal" evidence="1">
    <location>
        <begin position="12"/>
        <end position="99"/>
    </location>
</feature>
<evidence type="ECO:0000313" key="2">
    <source>
        <dbReference type="EMBL" id="MCP2314126.1"/>
    </source>
</evidence>
<accession>A0ABT1JBS2</accession>
<dbReference type="InterPro" id="IPR003115">
    <property type="entry name" value="ParB_N"/>
</dbReference>
<dbReference type="SUPFAM" id="SSF110849">
    <property type="entry name" value="ParB/Sulfiredoxin"/>
    <property type="match status" value="1"/>
</dbReference>
<dbReference type="RefSeq" id="WP_253804465.1">
    <property type="nucleotide sequence ID" value="NZ_BAAAUB010000007.1"/>
</dbReference>
<gene>
    <name evidence="2" type="ORF">FHR36_007325</name>
</gene>
<dbReference type="Proteomes" id="UP001206483">
    <property type="component" value="Unassembled WGS sequence"/>
</dbReference>
<reference evidence="2 3" key="1">
    <citation type="submission" date="2022-06" db="EMBL/GenBank/DDBJ databases">
        <title>Sequencing the genomes of 1000 actinobacteria strains.</title>
        <authorList>
            <person name="Klenk H.-P."/>
        </authorList>
    </citation>
    <scope>NUCLEOTIDE SEQUENCE [LARGE SCALE GENOMIC DNA]</scope>
    <source>
        <strain evidence="2 3">DSM 41656</strain>
    </source>
</reference>
<evidence type="ECO:0000313" key="3">
    <source>
        <dbReference type="Proteomes" id="UP001206483"/>
    </source>
</evidence>
<proteinExistence type="predicted"/>
<dbReference type="InterPro" id="IPR036086">
    <property type="entry name" value="ParB/Sulfiredoxin_sf"/>
</dbReference>
<dbReference type="SMART" id="SM00470">
    <property type="entry name" value="ParB"/>
    <property type="match status" value="1"/>
</dbReference>